<evidence type="ECO:0000259" key="7">
    <source>
        <dbReference type="PROSITE" id="PS51077"/>
    </source>
</evidence>
<evidence type="ECO:0000256" key="1">
    <source>
        <dbReference type="ARBA" id="ARBA00022798"/>
    </source>
</evidence>
<dbReference type="PROSITE" id="PS51078">
    <property type="entry name" value="ICLR_ED"/>
    <property type="match status" value="1"/>
</dbReference>
<sequence length="256" mass="27253">MVSSDGLVRSVDRVVSLLELLGSRRTPMRLIEIAQALEIPKSTAHGLLQTLMAKDLVVRDEAQRYRIGIRLFSLAAAALDMIDLRDLARAPMEDLSGTTGCTCNLAVLDGHQVLYIEKVEDRTSALRLVTQIGTRLPAHATALGKVLVAALPDPELRGWLADHEFVRLTPRTIADADAFARELGKQAEVGYAIDNHEFHSAVTGIAAPVRDHTGATIAALSLSCLEPVDDHELEGLAASVVAAAGAISVALRSSGG</sequence>
<dbReference type="Proteomes" id="UP000315677">
    <property type="component" value="Unassembled WGS sequence"/>
</dbReference>
<name>A0A543DVF4_9PSEU</name>
<keyword evidence="3" id="KW-0238">DNA-binding</keyword>
<keyword evidence="1" id="KW-0319">Glycerol metabolism</keyword>
<dbReference type="FunFam" id="1.10.10.10:FF:000056">
    <property type="entry name" value="IclR family transcriptional regulator"/>
    <property type="match status" value="1"/>
</dbReference>
<dbReference type="InterPro" id="IPR050707">
    <property type="entry name" value="HTH_MetabolicPath_Reg"/>
</dbReference>
<evidence type="ECO:0000259" key="8">
    <source>
        <dbReference type="PROSITE" id="PS51078"/>
    </source>
</evidence>
<dbReference type="GO" id="GO:0045892">
    <property type="term" value="P:negative regulation of DNA-templated transcription"/>
    <property type="evidence" value="ECO:0007669"/>
    <property type="project" value="TreeGrafter"/>
</dbReference>
<dbReference type="Pfam" id="PF09339">
    <property type="entry name" value="HTH_IclR"/>
    <property type="match status" value="1"/>
</dbReference>
<protein>
    <recommendedName>
        <fullName evidence="6">Glycerol operon regulatory protein</fullName>
    </recommendedName>
</protein>
<evidence type="ECO:0000256" key="3">
    <source>
        <dbReference type="ARBA" id="ARBA00023125"/>
    </source>
</evidence>
<dbReference type="InterPro" id="IPR014757">
    <property type="entry name" value="Tscrpt_reg_IclR_C"/>
</dbReference>
<comment type="function">
    <text evidence="5">May be an activator protein for the gylABX operon.</text>
</comment>
<dbReference type="GO" id="GO:0006071">
    <property type="term" value="P:glycerol metabolic process"/>
    <property type="evidence" value="ECO:0007669"/>
    <property type="project" value="UniProtKB-KW"/>
</dbReference>
<dbReference type="SMART" id="SM00346">
    <property type="entry name" value="HTH_ICLR"/>
    <property type="match status" value="1"/>
</dbReference>
<dbReference type="SUPFAM" id="SSF46785">
    <property type="entry name" value="Winged helix' DNA-binding domain"/>
    <property type="match status" value="1"/>
</dbReference>
<dbReference type="Gene3D" id="3.30.450.40">
    <property type="match status" value="1"/>
</dbReference>
<proteinExistence type="predicted"/>
<keyword evidence="2" id="KW-0805">Transcription regulation</keyword>
<dbReference type="SUPFAM" id="SSF55781">
    <property type="entry name" value="GAF domain-like"/>
    <property type="match status" value="1"/>
</dbReference>
<dbReference type="InterPro" id="IPR029016">
    <property type="entry name" value="GAF-like_dom_sf"/>
</dbReference>
<gene>
    <name evidence="9" type="ORF">FB558_0037</name>
</gene>
<dbReference type="GO" id="GO:0003700">
    <property type="term" value="F:DNA-binding transcription factor activity"/>
    <property type="evidence" value="ECO:0007669"/>
    <property type="project" value="TreeGrafter"/>
</dbReference>
<evidence type="ECO:0000256" key="2">
    <source>
        <dbReference type="ARBA" id="ARBA00023015"/>
    </source>
</evidence>
<dbReference type="PROSITE" id="PS51077">
    <property type="entry name" value="HTH_ICLR"/>
    <property type="match status" value="1"/>
</dbReference>
<comment type="caution">
    <text evidence="9">The sequence shown here is derived from an EMBL/GenBank/DDBJ whole genome shotgun (WGS) entry which is preliminary data.</text>
</comment>
<dbReference type="GO" id="GO:0003677">
    <property type="term" value="F:DNA binding"/>
    <property type="evidence" value="ECO:0007669"/>
    <property type="project" value="UniProtKB-KW"/>
</dbReference>
<dbReference type="Gene3D" id="1.10.10.10">
    <property type="entry name" value="Winged helix-like DNA-binding domain superfamily/Winged helix DNA-binding domain"/>
    <property type="match status" value="1"/>
</dbReference>
<evidence type="ECO:0000256" key="6">
    <source>
        <dbReference type="ARBA" id="ARBA00070406"/>
    </source>
</evidence>
<dbReference type="PANTHER" id="PTHR30136:SF35">
    <property type="entry name" value="HTH-TYPE TRANSCRIPTIONAL REGULATOR RV1719"/>
    <property type="match status" value="1"/>
</dbReference>
<organism evidence="9 10">
    <name type="scientific">Pseudonocardia kunmingensis</name>
    <dbReference type="NCBI Taxonomy" id="630975"/>
    <lineage>
        <taxon>Bacteria</taxon>
        <taxon>Bacillati</taxon>
        <taxon>Actinomycetota</taxon>
        <taxon>Actinomycetes</taxon>
        <taxon>Pseudonocardiales</taxon>
        <taxon>Pseudonocardiaceae</taxon>
        <taxon>Pseudonocardia</taxon>
    </lineage>
</organism>
<dbReference type="InterPro" id="IPR036388">
    <property type="entry name" value="WH-like_DNA-bd_sf"/>
</dbReference>
<dbReference type="InterPro" id="IPR005471">
    <property type="entry name" value="Tscrpt_reg_IclR_N"/>
</dbReference>
<keyword evidence="10" id="KW-1185">Reference proteome</keyword>
<dbReference type="OrthoDB" id="60629at2"/>
<feature type="domain" description="IclR-ED" evidence="8">
    <location>
        <begin position="70"/>
        <end position="253"/>
    </location>
</feature>
<dbReference type="EMBL" id="VFPA01000001">
    <property type="protein sequence ID" value="TQM13305.1"/>
    <property type="molecule type" value="Genomic_DNA"/>
</dbReference>
<feature type="domain" description="HTH iclR-type" evidence="7">
    <location>
        <begin position="8"/>
        <end position="69"/>
    </location>
</feature>
<evidence type="ECO:0000313" key="10">
    <source>
        <dbReference type="Proteomes" id="UP000315677"/>
    </source>
</evidence>
<accession>A0A543DVF4</accession>
<dbReference type="AlphaFoldDB" id="A0A543DVF4"/>
<dbReference type="Pfam" id="PF01614">
    <property type="entry name" value="IclR_C"/>
    <property type="match status" value="1"/>
</dbReference>
<reference evidence="9 10" key="1">
    <citation type="submission" date="2019-06" db="EMBL/GenBank/DDBJ databases">
        <title>Sequencing the genomes of 1000 actinobacteria strains.</title>
        <authorList>
            <person name="Klenk H.-P."/>
        </authorList>
    </citation>
    <scope>NUCLEOTIDE SEQUENCE [LARGE SCALE GENOMIC DNA]</scope>
    <source>
        <strain evidence="9 10">DSM 45301</strain>
    </source>
</reference>
<dbReference type="InterPro" id="IPR036390">
    <property type="entry name" value="WH_DNA-bd_sf"/>
</dbReference>
<dbReference type="PANTHER" id="PTHR30136">
    <property type="entry name" value="HELIX-TURN-HELIX TRANSCRIPTIONAL REGULATOR, ICLR FAMILY"/>
    <property type="match status" value="1"/>
</dbReference>
<evidence type="ECO:0000256" key="4">
    <source>
        <dbReference type="ARBA" id="ARBA00023163"/>
    </source>
</evidence>
<evidence type="ECO:0000313" key="9">
    <source>
        <dbReference type="EMBL" id="TQM13305.1"/>
    </source>
</evidence>
<keyword evidence="4" id="KW-0804">Transcription</keyword>
<evidence type="ECO:0000256" key="5">
    <source>
        <dbReference type="ARBA" id="ARBA00058938"/>
    </source>
</evidence>